<evidence type="ECO:0000256" key="1">
    <source>
        <dbReference type="SAM" id="Coils"/>
    </source>
</evidence>
<protein>
    <submittedName>
        <fullName evidence="3">Uncharacterized protein</fullName>
    </submittedName>
</protein>
<dbReference type="OrthoDB" id="3552478at2759"/>
<evidence type="ECO:0000313" key="4">
    <source>
        <dbReference type="Proteomes" id="UP000297299"/>
    </source>
</evidence>
<dbReference type="Proteomes" id="UP000297299">
    <property type="component" value="Unassembled WGS sequence"/>
</dbReference>
<reference evidence="3 4" key="1">
    <citation type="submission" date="2017-11" db="EMBL/GenBank/DDBJ databases">
        <title>Comparative genomics of Botrytis spp.</title>
        <authorList>
            <person name="Valero-Jimenez C.A."/>
            <person name="Tapia P."/>
            <person name="Veloso J."/>
            <person name="Silva-Moreno E."/>
            <person name="Staats M."/>
            <person name="Valdes J.H."/>
            <person name="Van Kan J.A.L."/>
        </authorList>
    </citation>
    <scope>NUCLEOTIDE SEQUENCE [LARGE SCALE GENOMIC DNA]</scope>
    <source>
        <strain evidence="3 4">MUCL2830</strain>
    </source>
</reference>
<accession>A0A4Y8CHG6</accession>
<evidence type="ECO:0000313" key="3">
    <source>
        <dbReference type="EMBL" id="TEY29604.1"/>
    </source>
</evidence>
<sequence>MESPKRDLRSISNQKDLPSEKMHKRGSGSQDILGEQETTSPEDDVIMSDENWSYVTESEDTYMCDDCYTDGTHTGDTKIYRPSPGIAPQVTAPVKSYAPAQPLQKRYIPARRRYRGILDPYENAEDAAFFAHANTQYQRGIREALRKSEEEYKEEKSRSATKENTVLTAGTNAPPAATGVEKINFIDLLWGDA</sequence>
<organism evidence="3 4">
    <name type="scientific">Botryotinia calthae</name>
    <dbReference type="NCBI Taxonomy" id="38488"/>
    <lineage>
        <taxon>Eukaryota</taxon>
        <taxon>Fungi</taxon>
        <taxon>Dikarya</taxon>
        <taxon>Ascomycota</taxon>
        <taxon>Pezizomycotina</taxon>
        <taxon>Leotiomycetes</taxon>
        <taxon>Helotiales</taxon>
        <taxon>Sclerotiniaceae</taxon>
        <taxon>Botryotinia</taxon>
    </lineage>
</organism>
<feature type="coiled-coil region" evidence="1">
    <location>
        <begin position="138"/>
        <end position="165"/>
    </location>
</feature>
<gene>
    <name evidence="3" type="ORF">BOTCAL_0929g00040</name>
</gene>
<name>A0A4Y8CHG6_9HELO</name>
<proteinExistence type="predicted"/>
<feature type="region of interest" description="Disordered" evidence="2">
    <location>
        <begin position="1"/>
        <end position="48"/>
    </location>
</feature>
<comment type="caution">
    <text evidence="3">The sequence shown here is derived from an EMBL/GenBank/DDBJ whole genome shotgun (WGS) entry which is preliminary data.</text>
</comment>
<dbReference type="EMBL" id="PHWZ01000925">
    <property type="protein sequence ID" value="TEY29604.1"/>
    <property type="molecule type" value="Genomic_DNA"/>
</dbReference>
<keyword evidence="1" id="KW-0175">Coiled coil</keyword>
<keyword evidence="4" id="KW-1185">Reference proteome</keyword>
<dbReference type="AlphaFoldDB" id="A0A4Y8CHG6"/>
<evidence type="ECO:0000256" key="2">
    <source>
        <dbReference type="SAM" id="MobiDB-lite"/>
    </source>
</evidence>